<dbReference type="Pfam" id="PF02729">
    <property type="entry name" value="OTCace_N"/>
    <property type="match status" value="1"/>
</dbReference>
<dbReference type="PANTHER" id="PTHR11405">
    <property type="entry name" value="CARBAMOYLTRANSFERASE FAMILY MEMBER"/>
    <property type="match status" value="1"/>
</dbReference>
<comment type="catalytic activity">
    <reaction evidence="33">
        <text>carbamoyl phosphate + L-aspartate = N-carbamoyl-L-aspartate + phosphate + H(+)</text>
        <dbReference type="Rhea" id="RHEA:20013"/>
        <dbReference type="ChEBI" id="CHEBI:15378"/>
        <dbReference type="ChEBI" id="CHEBI:29991"/>
        <dbReference type="ChEBI" id="CHEBI:32814"/>
        <dbReference type="ChEBI" id="CHEBI:43474"/>
        <dbReference type="ChEBI" id="CHEBI:58228"/>
        <dbReference type="EC" id="2.1.3.2"/>
    </reaction>
</comment>
<evidence type="ECO:0000256" key="14">
    <source>
        <dbReference type="ARBA" id="ARBA00022598"/>
    </source>
</evidence>
<dbReference type="NCBIfam" id="NF003671">
    <property type="entry name" value="PRK05294.1"/>
    <property type="match status" value="1"/>
</dbReference>
<dbReference type="Pfam" id="PF02142">
    <property type="entry name" value="MGS"/>
    <property type="match status" value="1"/>
</dbReference>
<comment type="pathway">
    <text evidence="6">Pyrimidine metabolism; UMP biosynthesis via de novo pathway; (S)-dihydroorotate from bicarbonate: step 3/3.</text>
</comment>
<dbReference type="EnsemblMetazoa" id="XM_038200825.1">
    <property type="protein sequence ID" value="XP_038056753.1"/>
    <property type="gene ID" value="LOC119728544"/>
</dbReference>
<dbReference type="InterPro" id="IPR035686">
    <property type="entry name" value="CPSase_GATase1"/>
</dbReference>
<organism evidence="41 42">
    <name type="scientific">Patiria miniata</name>
    <name type="common">Bat star</name>
    <name type="synonym">Asterina miniata</name>
    <dbReference type="NCBI Taxonomy" id="46514"/>
    <lineage>
        <taxon>Eukaryota</taxon>
        <taxon>Metazoa</taxon>
        <taxon>Echinodermata</taxon>
        <taxon>Eleutherozoa</taxon>
        <taxon>Asterozoa</taxon>
        <taxon>Asteroidea</taxon>
        <taxon>Valvatacea</taxon>
        <taxon>Valvatida</taxon>
        <taxon>Asterinidae</taxon>
        <taxon>Patiria</taxon>
    </lineage>
</organism>
<dbReference type="FunFam" id="3.30.1490.20:FF:000001">
    <property type="entry name" value="Carbamoyl-phosphate synthase large chain"/>
    <property type="match status" value="1"/>
</dbReference>
<dbReference type="FunFam" id="3.40.50.880:FF:000006">
    <property type="entry name" value="Carbamoyl-phosphate synthase 1, mitochondrial"/>
    <property type="match status" value="1"/>
</dbReference>
<dbReference type="Proteomes" id="UP000887568">
    <property type="component" value="Unplaced"/>
</dbReference>
<keyword evidence="15" id="KW-0808">Transferase</keyword>
<dbReference type="GO" id="GO:0016597">
    <property type="term" value="F:amino acid binding"/>
    <property type="evidence" value="ECO:0007669"/>
    <property type="project" value="InterPro"/>
</dbReference>
<dbReference type="Pfam" id="PF00185">
    <property type="entry name" value="OTCace"/>
    <property type="match status" value="1"/>
</dbReference>
<evidence type="ECO:0000256" key="4">
    <source>
        <dbReference type="ARBA" id="ARBA00004812"/>
    </source>
</evidence>
<dbReference type="SUPFAM" id="SSF51338">
    <property type="entry name" value="Composite domain of metallo-dependent hydrolases"/>
    <property type="match status" value="1"/>
</dbReference>
<dbReference type="InterPro" id="IPR036901">
    <property type="entry name" value="Asp/Orn_carbamoylTrfase_sf"/>
</dbReference>
<keyword evidence="22" id="KW-0665">Pyrimidine biosynthesis</keyword>
<accession>A0A913ZYP1</accession>
<dbReference type="SUPFAM" id="SSF52335">
    <property type="entry name" value="Methylglyoxal synthase-like"/>
    <property type="match status" value="1"/>
</dbReference>
<dbReference type="GO" id="GO:0005634">
    <property type="term" value="C:nucleus"/>
    <property type="evidence" value="ECO:0007669"/>
    <property type="project" value="UniProtKB-SubCell"/>
</dbReference>
<dbReference type="GO" id="GO:0004359">
    <property type="term" value="F:glutaminase activity"/>
    <property type="evidence" value="ECO:0007669"/>
    <property type="project" value="UniProtKB-EC"/>
</dbReference>
<dbReference type="InterPro" id="IPR016185">
    <property type="entry name" value="PreATP-grasp_dom_sf"/>
</dbReference>
<dbReference type="InterPro" id="IPR005479">
    <property type="entry name" value="CPAse_ATP-bd"/>
</dbReference>
<dbReference type="Pfam" id="PF02787">
    <property type="entry name" value="CPSase_L_D3"/>
    <property type="match status" value="1"/>
</dbReference>
<evidence type="ECO:0000256" key="13">
    <source>
        <dbReference type="ARBA" id="ARBA00022553"/>
    </source>
</evidence>
<comment type="similarity">
    <text evidence="25">In the 3rd section; belongs to the metallo-dependent hydrolases superfamily. DHOase family. CAD subfamily.</text>
</comment>
<dbReference type="PROSITE" id="PS51273">
    <property type="entry name" value="GATASE_TYPE_1"/>
    <property type="match status" value="1"/>
</dbReference>
<dbReference type="PANTHER" id="PTHR11405:SF5">
    <property type="entry name" value="CAD PROTEIN"/>
    <property type="match status" value="1"/>
</dbReference>
<dbReference type="Pfam" id="PF25596">
    <property type="entry name" value="CPSase_L_D1"/>
    <property type="match status" value="2"/>
</dbReference>
<dbReference type="HAMAP" id="MF_01209">
    <property type="entry name" value="CPSase_S_chain"/>
    <property type="match status" value="1"/>
</dbReference>
<dbReference type="CDD" id="cd01744">
    <property type="entry name" value="GATase1_CPSase"/>
    <property type="match status" value="1"/>
</dbReference>
<dbReference type="RefSeq" id="XP_038056753.1">
    <property type="nucleotide sequence ID" value="XM_038200825.1"/>
</dbReference>
<dbReference type="PRINTS" id="PR00098">
    <property type="entry name" value="CPSASE"/>
</dbReference>
<evidence type="ECO:0000256" key="11">
    <source>
        <dbReference type="ARBA" id="ARBA00022490"/>
    </source>
</evidence>
<dbReference type="FunFam" id="3.20.20.140:FF:000015">
    <property type="entry name" value="CAD protein isoform X2"/>
    <property type="match status" value="1"/>
</dbReference>
<dbReference type="OrthoDB" id="434at2759"/>
<comment type="catalytic activity">
    <reaction evidence="30">
        <text>hydrogencarbonate + NH4(+) + 2 ATP = carbamoyl phosphate + 2 ADP + phosphate + 2 H(+)</text>
        <dbReference type="Rhea" id="RHEA:18029"/>
        <dbReference type="ChEBI" id="CHEBI:15378"/>
        <dbReference type="ChEBI" id="CHEBI:17544"/>
        <dbReference type="ChEBI" id="CHEBI:28938"/>
        <dbReference type="ChEBI" id="CHEBI:30616"/>
        <dbReference type="ChEBI" id="CHEBI:43474"/>
        <dbReference type="ChEBI" id="CHEBI:58228"/>
        <dbReference type="ChEBI" id="CHEBI:456216"/>
        <dbReference type="EC" id="6.3.4.16"/>
    </reaction>
</comment>
<dbReference type="GO" id="GO:0004070">
    <property type="term" value="F:aspartate carbamoyltransferase activity"/>
    <property type="evidence" value="ECO:0007669"/>
    <property type="project" value="UniProtKB-EC"/>
</dbReference>
<dbReference type="NCBIfam" id="TIGR00670">
    <property type="entry name" value="asp_carb_tr"/>
    <property type="match status" value="1"/>
</dbReference>
<keyword evidence="11" id="KW-0963">Cytoplasm</keyword>
<dbReference type="Pfam" id="PF00117">
    <property type="entry name" value="GATase"/>
    <property type="match status" value="1"/>
</dbReference>
<reference evidence="41" key="1">
    <citation type="submission" date="2022-11" db="UniProtKB">
        <authorList>
            <consortium name="EnsemblMetazoa"/>
        </authorList>
    </citation>
    <scope>IDENTIFICATION</scope>
</reference>
<name>A0A913ZYP1_PATMI</name>
<evidence type="ECO:0000256" key="35">
    <source>
        <dbReference type="ARBA" id="ARBA00059164"/>
    </source>
</evidence>
<evidence type="ECO:0000256" key="25">
    <source>
        <dbReference type="ARBA" id="ARBA00043968"/>
    </source>
</evidence>
<dbReference type="HAMAP" id="MF_00001">
    <property type="entry name" value="Asp_carb_tr"/>
    <property type="match status" value="1"/>
</dbReference>
<dbReference type="GO" id="GO:0006526">
    <property type="term" value="P:L-arginine biosynthetic process"/>
    <property type="evidence" value="ECO:0007669"/>
    <property type="project" value="TreeGrafter"/>
</dbReference>
<dbReference type="FunFam" id="3.30.470.20:FF:000004">
    <property type="entry name" value="Carbamoyl-phosphate synthase (glutamine-hydrolyzing)"/>
    <property type="match status" value="1"/>
</dbReference>
<dbReference type="SUPFAM" id="SSF48108">
    <property type="entry name" value="Carbamoyl phosphate synthetase, large subunit connection domain"/>
    <property type="match status" value="1"/>
</dbReference>
<feature type="domain" description="MGS-like" evidence="40">
    <location>
        <begin position="1312"/>
        <end position="1467"/>
    </location>
</feature>
<dbReference type="InterPro" id="IPR013815">
    <property type="entry name" value="ATP_grasp_subdomain_1"/>
</dbReference>
<dbReference type="Gene3D" id="1.10.1030.10">
    <property type="entry name" value="Carbamoyl-phosphate synthetase, large subunit oligomerisation domain"/>
    <property type="match status" value="1"/>
</dbReference>
<dbReference type="InterPro" id="IPR006275">
    <property type="entry name" value="CPSase_lsu"/>
</dbReference>
<keyword evidence="18 38" id="KW-0547">Nucleotide-binding</keyword>
<keyword evidence="23" id="KW-0539">Nucleus</keyword>
<dbReference type="Gene3D" id="3.30.1490.20">
    <property type="entry name" value="ATP-grasp fold, A domain"/>
    <property type="match status" value="1"/>
</dbReference>
<dbReference type="FunFam" id="3.40.50.1380:FF:000005">
    <property type="entry name" value="CAD protein-like isoform X1"/>
    <property type="match status" value="1"/>
</dbReference>
<feature type="domain" description="ATP-grasp" evidence="39">
    <location>
        <begin position="521"/>
        <end position="713"/>
    </location>
</feature>
<dbReference type="InterPro" id="IPR011607">
    <property type="entry name" value="MGS-like_dom"/>
</dbReference>
<dbReference type="SUPFAM" id="SSF52021">
    <property type="entry name" value="Carbamoyl phosphate synthetase, small subunit N-terminal domain"/>
    <property type="match status" value="1"/>
</dbReference>
<evidence type="ECO:0000256" key="33">
    <source>
        <dbReference type="ARBA" id="ARBA00048859"/>
    </source>
</evidence>
<dbReference type="Pfam" id="PF12890">
    <property type="entry name" value="DHOase"/>
    <property type="match status" value="1"/>
</dbReference>
<keyword evidence="17" id="KW-0677">Repeat</keyword>
<evidence type="ECO:0000256" key="2">
    <source>
        <dbReference type="ARBA" id="ARBA00004123"/>
    </source>
</evidence>
<evidence type="ECO:0000256" key="27">
    <source>
        <dbReference type="ARBA" id="ARBA00043984"/>
    </source>
</evidence>
<evidence type="ECO:0000256" key="10">
    <source>
        <dbReference type="ARBA" id="ARBA00013008"/>
    </source>
</evidence>
<dbReference type="InterPro" id="IPR006131">
    <property type="entry name" value="Asp_carbamoyltransf_Asp/Orn-bd"/>
</dbReference>
<dbReference type="NCBIfam" id="TIGR01368">
    <property type="entry name" value="CPSaseIIsmall"/>
    <property type="match status" value="1"/>
</dbReference>
<evidence type="ECO:0000256" key="9">
    <source>
        <dbReference type="ARBA" id="ARBA00012918"/>
    </source>
</evidence>
<evidence type="ECO:0000256" key="22">
    <source>
        <dbReference type="ARBA" id="ARBA00022975"/>
    </source>
</evidence>
<evidence type="ECO:0000256" key="28">
    <source>
        <dbReference type="ARBA" id="ARBA00043998"/>
    </source>
</evidence>
<dbReference type="PRINTS" id="PR00099">
    <property type="entry name" value="CPSGATASE"/>
</dbReference>
<comment type="cofactor">
    <cofactor evidence="1">
        <name>Zn(2+)</name>
        <dbReference type="ChEBI" id="CHEBI:29105"/>
    </cofactor>
</comment>
<evidence type="ECO:0000256" key="30">
    <source>
        <dbReference type="ARBA" id="ARBA00047359"/>
    </source>
</evidence>
<dbReference type="InterPro" id="IPR024403">
    <property type="entry name" value="DHOase_cat"/>
</dbReference>
<dbReference type="InterPro" id="IPR005483">
    <property type="entry name" value="CPSase_dom"/>
</dbReference>
<dbReference type="InterPro" id="IPR002082">
    <property type="entry name" value="Asp_carbamoyltransf"/>
</dbReference>
<dbReference type="FunFam" id="3.30.470.20:FF:000001">
    <property type="entry name" value="Carbamoyl-phosphate synthase large chain"/>
    <property type="match status" value="1"/>
</dbReference>
<dbReference type="Pfam" id="PF00988">
    <property type="entry name" value="CPSase_sm_chain"/>
    <property type="match status" value="1"/>
</dbReference>
<dbReference type="SUPFAM" id="SSF52317">
    <property type="entry name" value="Class I glutamine amidotransferase-like"/>
    <property type="match status" value="1"/>
</dbReference>
<evidence type="ECO:0000256" key="15">
    <source>
        <dbReference type="ARBA" id="ARBA00022679"/>
    </source>
</evidence>
<keyword evidence="14" id="KW-0436">Ligase</keyword>
<dbReference type="FunFam" id="3.40.50.20:FF:000012">
    <property type="entry name" value="Carbamoyl-phosphate synthase 1, mitochondrial"/>
    <property type="match status" value="1"/>
</dbReference>
<dbReference type="SMART" id="SM01097">
    <property type="entry name" value="CPSase_sm_chain"/>
    <property type="match status" value="1"/>
</dbReference>
<dbReference type="NCBIfam" id="NF009455">
    <property type="entry name" value="PRK12815.1"/>
    <property type="match status" value="1"/>
</dbReference>
<dbReference type="InterPro" id="IPR002474">
    <property type="entry name" value="CarbamoylP_synth_ssu_N"/>
</dbReference>
<dbReference type="FunFam" id="3.40.50.20:FF:000002">
    <property type="entry name" value="Carbamoyl-phosphate synthase large chain"/>
    <property type="match status" value="1"/>
</dbReference>
<keyword evidence="13" id="KW-0597">Phosphoprotein</keyword>
<dbReference type="Gene3D" id="3.20.20.140">
    <property type="entry name" value="Metal-dependent hydrolases"/>
    <property type="match status" value="1"/>
</dbReference>
<dbReference type="SMART" id="SM01096">
    <property type="entry name" value="CPSase_L_D3"/>
    <property type="match status" value="1"/>
</dbReference>
<dbReference type="GeneID" id="119728544"/>
<dbReference type="EC" id="3.5.2.3" evidence="8"/>
<dbReference type="GO" id="GO:0046872">
    <property type="term" value="F:metal ion binding"/>
    <property type="evidence" value="ECO:0007669"/>
    <property type="project" value="UniProtKB-KW"/>
</dbReference>
<dbReference type="GO" id="GO:0006541">
    <property type="term" value="P:glutamine metabolic process"/>
    <property type="evidence" value="ECO:0007669"/>
    <property type="project" value="InterPro"/>
</dbReference>
<comment type="similarity">
    <text evidence="26">In the C-terminal section; belongs to the aspartate/ornithine carbamoyltransferase superfamily. ATCase family.</text>
</comment>
<evidence type="ECO:0000313" key="42">
    <source>
        <dbReference type="Proteomes" id="UP000887568"/>
    </source>
</evidence>
<evidence type="ECO:0000256" key="23">
    <source>
        <dbReference type="ARBA" id="ARBA00023242"/>
    </source>
</evidence>
<dbReference type="PRINTS" id="PR00101">
    <property type="entry name" value="ATCASE"/>
</dbReference>
<evidence type="ECO:0000256" key="12">
    <source>
        <dbReference type="ARBA" id="ARBA00022533"/>
    </source>
</evidence>
<dbReference type="PROSITE" id="PS00867">
    <property type="entry name" value="CPSASE_2"/>
    <property type="match status" value="2"/>
</dbReference>
<dbReference type="PROSITE" id="PS00482">
    <property type="entry name" value="DIHYDROOROTASE_1"/>
    <property type="match status" value="1"/>
</dbReference>
<evidence type="ECO:0000256" key="16">
    <source>
        <dbReference type="ARBA" id="ARBA00022723"/>
    </source>
</evidence>
<proteinExistence type="inferred from homology"/>
<keyword evidence="20" id="KW-0862">Zinc</keyword>
<evidence type="ECO:0000256" key="26">
    <source>
        <dbReference type="ARBA" id="ARBA00043979"/>
    </source>
</evidence>
<keyword evidence="19" id="KW-0378">Hydrolase</keyword>
<dbReference type="GO" id="GO:0006221">
    <property type="term" value="P:pyrimidine nucleotide biosynthetic process"/>
    <property type="evidence" value="ECO:0007669"/>
    <property type="project" value="UniProtKB-KW"/>
</dbReference>
<keyword evidence="16" id="KW-0479">Metal-binding</keyword>
<dbReference type="PROSITE" id="PS00866">
    <property type="entry name" value="CPSASE_1"/>
    <property type="match status" value="2"/>
</dbReference>
<dbReference type="SUPFAM" id="SSF56059">
    <property type="entry name" value="Glutathione synthetase ATP-binding domain-like"/>
    <property type="match status" value="2"/>
</dbReference>
<evidence type="ECO:0000256" key="29">
    <source>
        <dbReference type="ARBA" id="ARBA00044063"/>
    </source>
</evidence>
<keyword evidence="21 38" id="KW-0067">ATP-binding</keyword>
<evidence type="ECO:0000256" key="19">
    <source>
        <dbReference type="ARBA" id="ARBA00022801"/>
    </source>
</evidence>
<dbReference type="EC" id="2.1.3.2" evidence="10"/>
<evidence type="ECO:0000256" key="36">
    <source>
        <dbReference type="ARBA" id="ARBA00070057"/>
    </source>
</evidence>
<dbReference type="CDD" id="cd01423">
    <property type="entry name" value="MGS_CPS_I_III"/>
    <property type="match status" value="1"/>
</dbReference>
<evidence type="ECO:0000256" key="32">
    <source>
        <dbReference type="ARBA" id="ARBA00048816"/>
    </source>
</evidence>
<feature type="domain" description="ATP-grasp" evidence="39">
    <location>
        <begin position="1055"/>
        <end position="1246"/>
    </location>
</feature>
<evidence type="ECO:0000259" key="39">
    <source>
        <dbReference type="PROSITE" id="PS50975"/>
    </source>
</evidence>
<comment type="subcellular location">
    <subcellularLocation>
        <location evidence="3">Cytoplasm</location>
    </subcellularLocation>
    <subcellularLocation>
        <location evidence="2">Nucleus</location>
    </subcellularLocation>
</comment>
<dbReference type="FunFam" id="3.40.50.1370:FF:000005">
    <property type="entry name" value="CAD protein-like isoform X1"/>
    <property type="match status" value="1"/>
</dbReference>
<dbReference type="PRINTS" id="PR00100">
    <property type="entry name" value="AOTCASE"/>
</dbReference>
<dbReference type="GO" id="GO:0004088">
    <property type="term" value="F:carbamoyl-phosphate synthase (glutamine-hydrolyzing) activity"/>
    <property type="evidence" value="ECO:0007669"/>
    <property type="project" value="UniProtKB-EC"/>
</dbReference>
<comment type="similarity">
    <text evidence="27">In the N-terminal section; belongs to the CarA family.</text>
</comment>
<comment type="catalytic activity">
    <reaction evidence="31">
        <text>(S)-dihydroorotate + H2O = N-carbamoyl-L-aspartate + H(+)</text>
        <dbReference type="Rhea" id="RHEA:24296"/>
        <dbReference type="ChEBI" id="CHEBI:15377"/>
        <dbReference type="ChEBI" id="CHEBI:15378"/>
        <dbReference type="ChEBI" id="CHEBI:30864"/>
        <dbReference type="ChEBI" id="CHEBI:32814"/>
        <dbReference type="EC" id="3.5.2.3"/>
    </reaction>
</comment>
<evidence type="ECO:0000259" key="40">
    <source>
        <dbReference type="PROSITE" id="PS51855"/>
    </source>
</evidence>
<dbReference type="FunFam" id="3.40.50.1370:FF:000002">
    <property type="entry name" value="Aspartate carbamoyltransferase 2"/>
    <property type="match status" value="1"/>
</dbReference>
<dbReference type="EC" id="6.3.4.16" evidence="29"/>
<evidence type="ECO:0000256" key="5">
    <source>
        <dbReference type="ARBA" id="ARBA00004852"/>
    </source>
</evidence>
<dbReference type="Gene3D" id="3.40.50.1380">
    <property type="entry name" value="Methylglyoxal synthase-like domain"/>
    <property type="match status" value="1"/>
</dbReference>
<dbReference type="InterPro" id="IPR036897">
    <property type="entry name" value="CarbamoylP_synth_lsu_oligo_sf"/>
</dbReference>
<dbReference type="PROSITE" id="PS51855">
    <property type="entry name" value="MGS"/>
    <property type="match status" value="1"/>
</dbReference>
<evidence type="ECO:0000256" key="21">
    <source>
        <dbReference type="ARBA" id="ARBA00022840"/>
    </source>
</evidence>
<evidence type="ECO:0000256" key="17">
    <source>
        <dbReference type="ARBA" id="ARBA00022737"/>
    </source>
</evidence>
<dbReference type="InterPro" id="IPR002195">
    <property type="entry name" value="Dihydroorotase_CS"/>
</dbReference>
<sequence length="2238" mass="246699">MAATLYLEDGTSFSGKLFGASVSVPGEVVFQTGMVGYPESLTDPSYKSQILVLTYPLIGNYGVPPHERDELGLPKWFESEKVHVSALVVGELSDKYSHWAAQKSLSDWLKEYNVPGISGIDTRALTKKIRESGTMLGKIVVEGTNPESVPFEDPNLRNLVAEVSSKEPRVLNPKGTVKIVALDTGIKFNQLRLLAECGACIEVVPWNHALKSQDYDGLFLSNGPGNPQMCAESIQHIRRILNEPNPKPVFGICLGHQLISLALGTGSFKMKYGNRGHNQPCTHSGTDRCYITTQNHGFAIDPSKLPPDWSILFTNANDGTNEGIVHNAKPLFAVQFHPENMGGPRDLEFLFNVFVDTVRDHKQGLASQKMSVRERIHTAMMFKPMPGTPTADNPPKKVMILGSGGLSIGQAGEFDYSGSQAIKALKEEGVQSVLINPNIATVQTSKGMADRVYFLPITPEYVEQVIESERPDGILLTFGGQTGLNCGVQLTKSGVLDKYNVKVLGTPVKSIINTEDRKIFADKMEEIGEQVAPSQAAYSVDEAVEAAEKIGYPVMVRAAYALGGLGSGFANSKAELVPLVTAAFAHTSQVLVDKSMRGWKEVEYEVVRDAFDNCITVCNMENVDPLGIHTGESIVVAPSQTLTNIEYNMLRTAAIKVIRHLGVVGECNIQYALNPQSQQYYIIEVNARLSRSSALASKATGYPLAYIAAKLALGIPLPKLTNSVTDSTTACFEPSLDYLVVKIPRWDLKKFSKVSKKIGSSMKSVGEVMAVGRCFEEAFQKALRMVNENVNGFDWDIQQVSDEILQTPTDERIFVLAAALKAGYSIDRLYSLTKIDHWFLHKFRKIVDCGERLESLRGATLTRDTLLEAKQLGYSDKQIAKIIEITELAVRRVRHSLDIRPHIKQIDTVAAEWPATTNYLYLTYNGDSHDLDFPGDYVMVIGSGVYRIGSSVEFDWCAVGCITELRRLGLKTIMVNYNPETVSTDYDMCDRLYFDEISFEVVMDIYEIENPRGVILSMGGQLPNNIAMQLHRQQCRILGTSPESIDTAENRFKFSRLLDTIGLNQPQWKELTNLEAAKEFCVRVGYPCLVRPSYVLSGAAMNVAHTHHDLEAYLSEAAAVSKDRPVVISKFILEAKEIDVDAVARDGQIVAMAISEHVENAGVHSGDATLVTPPQDLNQETIDKIFSITTAIGQNLEVNGPYNLQLIAKDNQLKVIECNLRVSRSFPFVSKTLDLDFVALATQVAIGEPVESVSALAAGKGKVGVKVPQFSFSRLAGADMLLGVEMASTGEVACFGEDRYEAYLKAMLSTGFKIPKKNILLSIGSYKGKVELLPAVRTLELMKYELYASIGTADFYSEHDIKIKAVDWPFEDTGEQRNKDQELHIGDYLAEKHFDLVINLPMRNGGTRRASSFITHGYRTRRMAIDKSIPLITDVKKVKLFVEALRRIGGAPRLKTNVDCMTSNRIVRLPGLIDVHVHLREPGATHKEDFASGTAAALAGGITMVGVMPNTSPAITDHPSFLLAQKLARLGARCDYGLYVGAAAENSIDLANIGPMAMGLKMYLNDTFTTLRMDNVCIWQKHVENWPHHLPLVAHAEGRTTAAILFLAKMFDRPIHICHVARKEEIEMVRLAKESGMSVTCEVAPHHLFLTSDDLEVIGHGKGQVRPVLSSQEDQNALWENMDIIDCFATDHAPHTVEEKESANPPPGFPGLETMLPLLLTAVNDGRLTMEDIVDRLYNNPRRIFGLPEQRDTYIEVDMDHVWTLPKAMTFTKSKWTPFAGRKVKGQLRRVVLRGGVAFIDGQVLVPPGFGHDIRSIPEGILFPAATKKHVSNVGPVPTIRPLAVQVPPSSAPLSAPSSPQKLNMERFNLPPRVHRVSEHGDMGILSPNIVGGGASKALVFTPPSQPPSAQATPLVGQVTALELHPTAGSNLLYNKHILSASQFTREHLHHLFNVAHSMRVAVQKERSLDYILKGKVMGSMFYEVSTRTASSFAAGMQRLGGSVISFTDSNSSHKKGETLADSAQMMAGYCDVIVLRHPDQDAANTVANVCRKPVLNAGNGVGEHPTQALLDVFTIREEIGTVNDLTITMVGDLKHGRTVHSLARLLTLYRVNLRYVSTKDLQMPKSVKDFVSERGIPQEEFGSIEEAISDTDVLYMTRIQQERFASKEEYEQQCGNFILTPRTMTRAKEKMVVLHPLPRINEISRDVDSDPRAAYFRQAECGMYVRMALLATVLGKC</sequence>
<dbReference type="InterPro" id="IPR005480">
    <property type="entry name" value="CPSase_lsu_oligo"/>
</dbReference>
<dbReference type="GO" id="GO:0006207">
    <property type="term" value="P:'de novo' pyrimidine nucleobase biosynthetic process"/>
    <property type="evidence" value="ECO:0007669"/>
    <property type="project" value="InterPro"/>
</dbReference>
<dbReference type="Gene3D" id="3.30.470.20">
    <property type="entry name" value="ATP-grasp fold, B domain"/>
    <property type="match status" value="2"/>
</dbReference>
<evidence type="ECO:0000256" key="37">
    <source>
        <dbReference type="ARBA" id="ARBA00077900"/>
    </source>
</evidence>
<evidence type="ECO:0000256" key="31">
    <source>
        <dbReference type="ARBA" id="ARBA00048492"/>
    </source>
</evidence>
<dbReference type="SUPFAM" id="SSF51556">
    <property type="entry name" value="Metallo-dependent hydrolases"/>
    <property type="match status" value="1"/>
</dbReference>
<evidence type="ECO:0000256" key="6">
    <source>
        <dbReference type="ARBA" id="ARBA00004880"/>
    </source>
</evidence>
<keyword evidence="12" id="KW-0021">Allosteric enzyme</keyword>
<keyword evidence="24" id="KW-0511">Multifunctional enzyme</keyword>
<dbReference type="GO" id="GO:0005524">
    <property type="term" value="F:ATP binding"/>
    <property type="evidence" value="ECO:0007669"/>
    <property type="project" value="UniProtKB-UniRule"/>
</dbReference>
<evidence type="ECO:0000256" key="34">
    <source>
        <dbReference type="ARBA" id="ARBA00049534"/>
    </source>
</evidence>
<comment type="catalytic activity">
    <reaction evidence="34">
        <text>L-glutamine + H2O = L-glutamate + NH4(+)</text>
        <dbReference type="Rhea" id="RHEA:15889"/>
        <dbReference type="ChEBI" id="CHEBI:15377"/>
        <dbReference type="ChEBI" id="CHEBI:28938"/>
        <dbReference type="ChEBI" id="CHEBI:29985"/>
        <dbReference type="ChEBI" id="CHEBI:58359"/>
        <dbReference type="EC" id="3.5.1.2"/>
    </reaction>
</comment>
<comment type="similarity">
    <text evidence="28">In the 2nd section; belongs to the CarB family.</text>
</comment>
<comment type="function">
    <text evidence="35">Multifunctional protein that encodes the first 3 enzymatic activities of the de novo pyrimidine pathway: carbamoylphosphate synthetase (CPSase; EC 6.3.5.5), aspartate transcarbamylase (ATCase; EC 2.1.3.2) and dihydroorotase (DHOase; EC 3.5.2.3). The CPSase-function is accomplished in 2 steps, by a glutamine-dependent amidotransferase activity (GATase) that binds and cleaves glutamine to produce ammonia, followed by an ammonium-dependent carbamoyl phosphate synthetase, which reacts with the ammonia, hydrogencarbonate and ATP to form carbamoyl phosphate. The endogenously produced carbamoyl phosphate is sequestered and channeled to the ATCase active site. ATCase then catalyzes the formation of carbamoyl-L-aspartate from L-aspartate and carbamoyl phosphate. In the last step, DHOase catalyzes the cyclization of carbamoyl aspartate to dihydroorotate.</text>
</comment>
<dbReference type="PROSITE" id="PS00483">
    <property type="entry name" value="DIHYDROOROTASE_2"/>
    <property type="match status" value="1"/>
</dbReference>
<dbReference type="InterPro" id="IPR017926">
    <property type="entry name" value="GATASE"/>
</dbReference>
<dbReference type="InterPro" id="IPR058047">
    <property type="entry name" value="CPSase_preATP-grasp"/>
</dbReference>
<dbReference type="EC" id="6.3.5.5" evidence="7"/>
<evidence type="ECO:0000256" key="7">
    <source>
        <dbReference type="ARBA" id="ARBA00012738"/>
    </source>
</evidence>
<dbReference type="InterPro" id="IPR032466">
    <property type="entry name" value="Metal_Hydrolase"/>
</dbReference>
<dbReference type="GO" id="GO:0004151">
    <property type="term" value="F:dihydroorotase activity"/>
    <property type="evidence" value="ECO:0007669"/>
    <property type="project" value="UniProtKB-EC"/>
</dbReference>
<dbReference type="Gene3D" id="3.50.30.20">
    <property type="entry name" value="Carbamoyl-phosphate synthase small subunit, N-terminal domain"/>
    <property type="match status" value="1"/>
</dbReference>
<comment type="pathway">
    <text evidence="5">Pyrimidine metabolism; UMP biosynthesis via de novo pathway; (S)-dihydroorotate from bicarbonate: step 2/3.</text>
</comment>
<dbReference type="OMA" id="WSPFNGK"/>
<dbReference type="InterPro" id="IPR006132">
    <property type="entry name" value="Asp/Orn_carbamoyltranf_P-bd"/>
</dbReference>
<dbReference type="NCBIfam" id="NF002032">
    <property type="entry name" value="PRK00856.1"/>
    <property type="match status" value="1"/>
</dbReference>
<evidence type="ECO:0000256" key="18">
    <source>
        <dbReference type="ARBA" id="ARBA00022741"/>
    </source>
</evidence>
<dbReference type="Gene3D" id="3.40.50.1370">
    <property type="entry name" value="Aspartate/ornithine carbamoyltransferase"/>
    <property type="match status" value="2"/>
</dbReference>
<dbReference type="GO" id="GO:0004087">
    <property type="term" value="F:carbamoyl-phosphate synthase (ammonia) activity"/>
    <property type="evidence" value="ECO:0007669"/>
    <property type="project" value="UniProtKB-EC"/>
</dbReference>
<dbReference type="CDD" id="cd01316">
    <property type="entry name" value="CAD_DHOase"/>
    <property type="match status" value="1"/>
</dbReference>
<dbReference type="PROSITE" id="PS50975">
    <property type="entry name" value="ATP_GRASP"/>
    <property type="match status" value="2"/>
</dbReference>
<dbReference type="InterPro" id="IPR036480">
    <property type="entry name" value="CarbP_synth_ssu_N_sf"/>
</dbReference>
<dbReference type="FunFam" id="1.10.1030.10:FF:000001">
    <property type="entry name" value="Carbamoyl-phosphate synthase large chain"/>
    <property type="match status" value="1"/>
</dbReference>
<dbReference type="GO" id="GO:0005951">
    <property type="term" value="C:carbamoyl-phosphate synthase complex"/>
    <property type="evidence" value="ECO:0007669"/>
    <property type="project" value="TreeGrafter"/>
</dbReference>
<evidence type="ECO:0000256" key="20">
    <source>
        <dbReference type="ARBA" id="ARBA00022833"/>
    </source>
</evidence>
<comment type="pathway">
    <text evidence="4">Pyrimidine metabolism; UMP biosynthesis via de novo pathway; (S)-dihydroorotate from bicarbonate: step 1/3.</text>
</comment>
<evidence type="ECO:0000256" key="1">
    <source>
        <dbReference type="ARBA" id="ARBA00001947"/>
    </source>
</evidence>
<evidence type="ECO:0000256" key="24">
    <source>
        <dbReference type="ARBA" id="ARBA00023268"/>
    </source>
</evidence>
<dbReference type="InterPro" id="IPR011059">
    <property type="entry name" value="Metal-dep_hydrolase_composite"/>
</dbReference>
<dbReference type="InterPro" id="IPR011761">
    <property type="entry name" value="ATP-grasp"/>
</dbReference>
<dbReference type="Gene3D" id="3.40.50.880">
    <property type="match status" value="1"/>
</dbReference>
<dbReference type="FunFam" id="3.50.30.20:FF:000002">
    <property type="entry name" value="Carbamoyl-phosphate synthase 1, mitochondrial"/>
    <property type="match status" value="1"/>
</dbReference>
<dbReference type="Gene3D" id="3.40.50.20">
    <property type="match status" value="2"/>
</dbReference>
<dbReference type="SUPFAM" id="SSF53671">
    <property type="entry name" value="Aspartate/ornithine carbamoyltransferase"/>
    <property type="match status" value="1"/>
</dbReference>
<dbReference type="EC" id="3.5.1.2" evidence="9"/>
<dbReference type="InterPro" id="IPR029062">
    <property type="entry name" value="Class_I_gatase-like"/>
</dbReference>
<dbReference type="Pfam" id="PF02786">
    <property type="entry name" value="CPSase_L_D2"/>
    <property type="match status" value="2"/>
</dbReference>
<keyword evidence="42" id="KW-1185">Reference proteome</keyword>
<dbReference type="SMART" id="SM00851">
    <property type="entry name" value="MGS"/>
    <property type="match status" value="1"/>
</dbReference>
<dbReference type="SUPFAM" id="SSF52440">
    <property type="entry name" value="PreATP-grasp domain"/>
    <property type="match status" value="2"/>
</dbReference>
<dbReference type="NCBIfam" id="NF009475">
    <property type="entry name" value="PRK12838.1"/>
    <property type="match status" value="1"/>
</dbReference>
<comment type="catalytic activity">
    <reaction evidence="32">
        <text>hydrogencarbonate + L-glutamine + 2 ATP + H2O = carbamoyl phosphate + L-glutamate + 2 ADP + phosphate + 2 H(+)</text>
        <dbReference type="Rhea" id="RHEA:18633"/>
        <dbReference type="ChEBI" id="CHEBI:15377"/>
        <dbReference type="ChEBI" id="CHEBI:15378"/>
        <dbReference type="ChEBI" id="CHEBI:17544"/>
        <dbReference type="ChEBI" id="CHEBI:29985"/>
        <dbReference type="ChEBI" id="CHEBI:30616"/>
        <dbReference type="ChEBI" id="CHEBI:43474"/>
        <dbReference type="ChEBI" id="CHEBI:58228"/>
        <dbReference type="ChEBI" id="CHEBI:58359"/>
        <dbReference type="ChEBI" id="CHEBI:456216"/>
        <dbReference type="EC" id="6.3.5.5"/>
    </reaction>
</comment>
<dbReference type="PROSITE" id="PS00097">
    <property type="entry name" value="CARBAMOYLTRANSFERASE"/>
    <property type="match status" value="1"/>
</dbReference>
<evidence type="ECO:0000256" key="3">
    <source>
        <dbReference type="ARBA" id="ARBA00004496"/>
    </source>
</evidence>
<protein>
    <recommendedName>
        <fullName evidence="36">Multifunctional protein CAD</fullName>
        <ecNumber evidence="10">2.1.3.2</ecNumber>
        <ecNumber evidence="9">3.5.1.2</ecNumber>
        <ecNumber evidence="8">3.5.2.3</ecNumber>
        <ecNumber evidence="29">6.3.4.16</ecNumber>
        <ecNumber evidence="7">6.3.5.5</ecNumber>
    </recommendedName>
    <alternativeName>
        <fullName evidence="37">Carbamoyl phosphate synthetase 2-aspartate transcarbamylase-dihydroorotase</fullName>
    </alternativeName>
</protein>
<dbReference type="InterPro" id="IPR036914">
    <property type="entry name" value="MGS-like_dom_sf"/>
</dbReference>
<dbReference type="InterPro" id="IPR006274">
    <property type="entry name" value="CarbamoylP_synth_ssu"/>
</dbReference>
<dbReference type="InterPro" id="IPR006130">
    <property type="entry name" value="Asp/Orn_carbamoylTrfase"/>
</dbReference>
<evidence type="ECO:0000256" key="38">
    <source>
        <dbReference type="PROSITE-ProRule" id="PRU00409"/>
    </source>
</evidence>
<evidence type="ECO:0000313" key="41">
    <source>
        <dbReference type="EnsemblMetazoa" id="XP_038056753.1"/>
    </source>
</evidence>
<dbReference type="CTD" id="790"/>
<dbReference type="NCBIfam" id="TIGR01369">
    <property type="entry name" value="CPSaseII_lrg"/>
    <property type="match status" value="1"/>
</dbReference>
<evidence type="ECO:0000256" key="8">
    <source>
        <dbReference type="ARBA" id="ARBA00012860"/>
    </source>
</evidence>